<evidence type="ECO:0000313" key="5">
    <source>
        <dbReference type="EMBL" id="SFD29969.1"/>
    </source>
</evidence>
<dbReference type="SUPFAM" id="SSF56436">
    <property type="entry name" value="C-type lectin-like"/>
    <property type="match status" value="1"/>
</dbReference>
<dbReference type="Proteomes" id="UP000198862">
    <property type="component" value="Unassembled WGS sequence"/>
</dbReference>
<feature type="domain" description="PEGA" evidence="4">
    <location>
        <begin position="331"/>
        <end position="392"/>
    </location>
</feature>
<sequence>MRLTPLSLLISLSLLTFNSNAQNVNSVAGIKNEIAVKQTEFDSFSNVLNKHLKEESQQQHQLDLLRARSNKLEKEKKQALDAMNDVYRRMIEDPSLEITDVRLRYQKAVNSHKKNKEDIAIQLAAISAHRRDIEQIRISRHALLNTIEGLKEQKNSARVERLRNEFTRDGVLEINHTINCKRTETLAACEKRGQNLGMKKATKRFLDQVFSNLTEIRLVESKRSSSGAKVKVLNSHIVKSGFSGQGNYDVNLSVTMRGDVNNSRLCHLLNLDNRFCSDYLTTYQSVYEPEVSQPNNKVKASEVVVISEPYVESGSFEEDASKKKEINRYFELTLRSNVHDDEVFIDGVSFGSTRLVTKLPLGIHDIEVRKLGYKPYKGTVNLNKAQTLRVKLLKKNEVLESETIINNTFDGLPSSNMVVIPAGSFNMGDITGNGLANEKPVLKKTLNSSFSMDEKEVSVSQFDFFVSETNYTTEAEIGKGCAHYLNGEPVWESSLNWKNPGYAQQDDFPVVCLTYNDAKEYAQWLSEKTGNEYRLPNEVEWEYAARGGTETDYSWSNDIGSNLANCGWCGSSWSNVSSAPVGSFAVNQFGLYDMVGNVWEWTQKTSGQSDVAVRGGSWNFAPSLARASTRLILARDFRANYIGFRLVSER</sequence>
<dbReference type="Gene3D" id="3.90.1580.10">
    <property type="entry name" value="paralog of FGE (formylglycine-generating enzyme)"/>
    <property type="match status" value="1"/>
</dbReference>
<gene>
    <name evidence="5" type="ORF">SAMN02745724_04120</name>
</gene>
<name>A0A1I1R6N1_9GAMM</name>
<dbReference type="InterPro" id="IPR013229">
    <property type="entry name" value="PEGA"/>
</dbReference>
<dbReference type="InterPro" id="IPR005532">
    <property type="entry name" value="SUMF_dom"/>
</dbReference>
<organism evidence="5 6">
    <name type="scientific">Pseudoalteromonas denitrificans DSM 6059</name>
    <dbReference type="NCBI Taxonomy" id="1123010"/>
    <lineage>
        <taxon>Bacteria</taxon>
        <taxon>Pseudomonadati</taxon>
        <taxon>Pseudomonadota</taxon>
        <taxon>Gammaproteobacteria</taxon>
        <taxon>Alteromonadales</taxon>
        <taxon>Pseudoalteromonadaceae</taxon>
        <taxon>Pseudoalteromonas</taxon>
    </lineage>
</organism>
<dbReference type="RefSeq" id="WP_091989123.1">
    <property type="nucleotide sequence ID" value="NZ_FOLO01000047.1"/>
</dbReference>
<dbReference type="InterPro" id="IPR042095">
    <property type="entry name" value="SUMF_sf"/>
</dbReference>
<feature type="coiled-coil region" evidence="1">
    <location>
        <begin position="55"/>
        <end position="89"/>
    </location>
</feature>
<dbReference type="PANTHER" id="PTHR23150">
    <property type="entry name" value="SULFATASE MODIFYING FACTOR 1, 2"/>
    <property type="match status" value="1"/>
</dbReference>
<accession>A0A1I1R6N1</accession>
<feature type="chain" id="PRO_5011646796" evidence="2">
    <location>
        <begin position="22"/>
        <end position="650"/>
    </location>
</feature>
<dbReference type="Pfam" id="PF03781">
    <property type="entry name" value="FGE-sulfatase"/>
    <property type="match status" value="1"/>
</dbReference>
<evidence type="ECO:0000256" key="2">
    <source>
        <dbReference type="SAM" id="SignalP"/>
    </source>
</evidence>
<evidence type="ECO:0000313" key="6">
    <source>
        <dbReference type="Proteomes" id="UP000198862"/>
    </source>
</evidence>
<dbReference type="InterPro" id="IPR016187">
    <property type="entry name" value="CTDL_fold"/>
</dbReference>
<dbReference type="EMBL" id="FOLO01000047">
    <property type="protein sequence ID" value="SFD29969.1"/>
    <property type="molecule type" value="Genomic_DNA"/>
</dbReference>
<keyword evidence="1" id="KW-0175">Coiled coil</keyword>
<dbReference type="OrthoDB" id="9768004at2"/>
<keyword evidence="2" id="KW-0732">Signal</keyword>
<dbReference type="AlphaFoldDB" id="A0A1I1R6N1"/>
<dbReference type="Pfam" id="PF08308">
    <property type="entry name" value="PEGA"/>
    <property type="match status" value="1"/>
</dbReference>
<evidence type="ECO:0000256" key="1">
    <source>
        <dbReference type="SAM" id="Coils"/>
    </source>
</evidence>
<keyword evidence="6" id="KW-1185">Reference proteome</keyword>
<dbReference type="GO" id="GO:0120147">
    <property type="term" value="F:formylglycine-generating oxidase activity"/>
    <property type="evidence" value="ECO:0007669"/>
    <property type="project" value="TreeGrafter"/>
</dbReference>
<protein>
    <submittedName>
        <fullName evidence="5">Formylglycine-generating enzyme, required for sulfatase activity, contains SUMF1/FGE domain</fullName>
    </submittedName>
</protein>
<evidence type="ECO:0000259" key="4">
    <source>
        <dbReference type="Pfam" id="PF08308"/>
    </source>
</evidence>
<dbReference type="InterPro" id="IPR051043">
    <property type="entry name" value="Sulfatase_Mod_Factor_Kinase"/>
</dbReference>
<feature type="coiled-coil region" evidence="1">
    <location>
        <begin position="133"/>
        <end position="160"/>
    </location>
</feature>
<proteinExistence type="predicted"/>
<feature type="domain" description="Sulfatase-modifying factor enzyme-like" evidence="3">
    <location>
        <begin position="415"/>
        <end position="647"/>
    </location>
</feature>
<dbReference type="STRING" id="1123010.SAMN02745724_04120"/>
<reference evidence="5 6" key="1">
    <citation type="submission" date="2016-10" db="EMBL/GenBank/DDBJ databases">
        <authorList>
            <person name="de Groot N.N."/>
        </authorList>
    </citation>
    <scope>NUCLEOTIDE SEQUENCE [LARGE SCALE GENOMIC DNA]</scope>
    <source>
        <strain evidence="5 6">DSM 6059</strain>
    </source>
</reference>
<dbReference type="PANTHER" id="PTHR23150:SF19">
    <property type="entry name" value="FORMYLGLYCINE-GENERATING ENZYME"/>
    <property type="match status" value="1"/>
</dbReference>
<feature type="signal peptide" evidence="2">
    <location>
        <begin position="1"/>
        <end position="21"/>
    </location>
</feature>
<evidence type="ECO:0000259" key="3">
    <source>
        <dbReference type="Pfam" id="PF03781"/>
    </source>
</evidence>